<keyword evidence="1" id="KW-0732">Signal</keyword>
<keyword evidence="3" id="KW-1185">Reference proteome</keyword>
<gene>
    <name evidence="2" type="ORF">VTL71DRAFT_6035</name>
</gene>
<dbReference type="Proteomes" id="UP001595075">
    <property type="component" value="Unassembled WGS sequence"/>
</dbReference>
<evidence type="ECO:0000256" key="1">
    <source>
        <dbReference type="SAM" id="SignalP"/>
    </source>
</evidence>
<evidence type="ECO:0000313" key="3">
    <source>
        <dbReference type="Proteomes" id="UP001595075"/>
    </source>
</evidence>
<feature type="chain" id="PRO_5046032402" evidence="1">
    <location>
        <begin position="24"/>
        <end position="95"/>
    </location>
</feature>
<sequence>MQFSTLLIATMAVFAPMIPTVFACNQGQDCCWGGEAGGWKGCMNQHGNFLIEDRNDRCETLKPDWCSNNGVSEAQCVSIPPNSIAGESVELTRVQ</sequence>
<reference evidence="2 3" key="1">
    <citation type="journal article" date="2024" name="Commun. Biol.">
        <title>Comparative genomic analysis of thermophilic fungi reveals convergent evolutionary adaptations and gene losses.</title>
        <authorList>
            <person name="Steindorff A.S."/>
            <person name="Aguilar-Pontes M.V."/>
            <person name="Robinson A.J."/>
            <person name="Andreopoulos B."/>
            <person name="LaButti K."/>
            <person name="Kuo A."/>
            <person name="Mondo S."/>
            <person name="Riley R."/>
            <person name="Otillar R."/>
            <person name="Haridas S."/>
            <person name="Lipzen A."/>
            <person name="Grimwood J."/>
            <person name="Schmutz J."/>
            <person name="Clum A."/>
            <person name="Reid I.D."/>
            <person name="Moisan M.C."/>
            <person name="Butler G."/>
            <person name="Nguyen T.T.M."/>
            <person name="Dewar K."/>
            <person name="Conant G."/>
            <person name="Drula E."/>
            <person name="Henrissat B."/>
            <person name="Hansel C."/>
            <person name="Singer S."/>
            <person name="Hutchinson M.I."/>
            <person name="de Vries R.P."/>
            <person name="Natvig D.O."/>
            <person name="Powell A.J."/>
            <person name="Tsang A."/>
            <person name="Grigoriev I.V."/>
        </authorList>
    </citation>
    <scope>NUCLEOTIDE SEQUENCE [LARGE SCALE GENOMIC DNA]</scope>
    <source>
        <strain evidence="2 3">CBS 494.80</strain>
    </source>
</reference>
<comment type="caution">
    <text evidence="2">The sequence shown here is derived from an EMBL/GenBank/DDBJ whole genome shotgun (WGS) entry which is preliminary data.</text>
</comment>
<proteinExistence type="predicted"/>
<name>A0ABR4C1S5_9HELO</name>
<feature type="signal peptide" evidence="1">
    <location>
        <begin position="1"/>
        <end position="23"/>
    </location>
</feature>
<dbReference type="EMBL" id="JAZHXI010000016">
    <property type="protein sequence ID" value="KAL2062963.1"/>
    <property type="molecule type" value="Genomic_DNA"/>
</dbReference>
<organism evidence="2 3">
    <name type="scientific">Oculimacula yallundae</name>
    <dbReference type="NCBI Taxonomy" id="86028"/>
    <lineage>
        <taxon>Eukaryota</taxon>
        <taxon>Fungi</taxon>
        <taxon>Dikarya</taxon>
        <taxon>Ascomycota</taxon>
        <taxon>Pezizomycotina</taxon>
        <taxon>Leotiomycetes</taxon>
        <taxon>Helotiales</taxon>
        <taxon>Ploettnerulaceae</taxon>
        <taxon>Oculimacula</taxon>
    </lineage>
</organism>
<evidence type="ECO:0000313" key="2">
    <source>
        <dbReference type="EMBL" id="KAL2062963.1"/>
    </source>
</evidence>
<protein>
    <submittedName>
        <fullName evidence="2">Uncharacterized protein</fullName>
    </submittedName>
</protein>
<accession>A0ABR4C1S5</accession>